<feature type="signal peptide" evidence="2">
    <location>
        <begin position="1"/>
        <end position="19"/>
    </location>
</feature>
<comment type="caution">
    <text evidence="3">The sequence shown here is derived from an EMBL/GenBank/DDBJ whole genome shotgun (WGS) entry which is preliminary data.</text>
</comment>
<reference evidence="3 4" key="1">
    <citation type="journal article" date="2016" name="PLoS Pathog.">
        <title>Biosynthesis of antibiotic leucinostatins in bio-control fungus Purpureocillium lilacinum and their inhibition on phytophthora revealed by genome mining.</title>
        <authorList>
            <person name="Wang G."/>
            <person name="Liu Z."/>
            <person name="Lin R."/>
            <person name="Li E."/>
            <person name="Mao Z."/>
            <person name="Ling J."/>
            <person name="Yang Y."/>
            <person name="Yin W.B."/>
            <person name="Xie B."/>
        </authorList>
    </citation>
    <scope>NUCLEOTIDE SEQUENCE [LARGE SCALE GENOMIC DNA]</scope>
    <source>
        <strain evidence="3">170</strain>
    </source>
</reference>
<organism evidence="3 4">
    <name type="scientific">Pochonia chlamydosporia 170</name>
    <dbReference type="NCBI Taxonomy" id="1380566"/>
    <lineage>
        <taxon>Eukaryota</taxon>
        <taxon>Fungi</taxon>
        <taxon>Dikarya</taxon>
        <taxon>Ascomycota</taxon>
        <taxon>Pezizomycotina</taxon>
        <taxon>Sordariomycetes</taxon>
        <taxon>Hypocreomycetidae</taxon>
        <taxon>Hypocreales</taxon>
        <taxon>Clavicipitaceae</taxon>
        <taxon>Pochonia</taxon>
    </lineage>
</organism>
<dbReference type="GeneID" id="28850772"/>
<feature type="region of interest" description="Disordered" evidence="1">
    <location>
        <begin position="130"/>
        <end position="211"/>
    </location>
</feature>
<keyword evidence="4" id="KW-1185">Reference proteome</keyword>
<feature type="chain" id="PRO_5008101814" description="CFEM domain-containing protein" evidence="2">
    <location>
        <begin position="20"/>
        <end position="232"/>
    </location>
</feature>
<feature type="compositionally biased region" description="Low complexity" evidence="1">
    <location>
        <begin position="130"/>
        <end position="207"/>
    </location>
</feature>
<dbReference type="AlphaFoldDB" id="A0A179FLE2"/>
<name>A0A179FLE2_METCM</name>
<evidence type="ECO:0000313" key="3">
    <source>
        <dbReference type="EMBL" id="OAQ66456.1"/>
    </source>
</evidence>
<dbReference type="Proteomes" id="UP000078397">
    <property type="component" value="Unassembled WGS sequence"/>
</dbReference>
<evidence type="ECO:0000313" key="4">
    <source>
        <dbReference type="Proteomes" id="UP000078397"/>
    </source>
</evidence>
<evidence type="ECO:0008006" key="5">
    <source>
        <dbReference type="Google" id="ProtNLM"/>
    </source>
</evidence>
<dbReference type="KEGG" id="pchm:VFPPC_08004"/>
<dbReference type="EMBL" id="LSBJ02000004">
    <property type="protein sequence ID" value="OAQ66456.1"/>
    <property type="molecule type" value="Genomic_DNA"/>
</dbReference>
<keyword evidence="2" id="KW-0732">Signal</keyword>
<accession>A0A179FLE2</accession>
<gene>
    <name evidence="3" type="ORF">VFPPC_08004</name>
</gene>
<dbReference type="OrthoDB" id="5153418at2759"/>
<proteinExistence type="predicted"/>
<dbReference type="RefSeq" id="XP_018143543.1">
    <property type="nucleotide sequence ID" value="XM_018286778.1"/>
</dbReference>
<evidence type="ECO:0000256" key="2">
    <source>
        <dbReference type="SAM" id="SignalP"/>
    </source>
</evidence>
<sequence length="232" mass="23920">MHILTLLTLTLTILPSTQAANRVFREIGSTPCQKCLATIESVCKGPVESTQFNNCFCSVSGKAWTNLKSCVGDKTTECDQNKDSILGAYGSHCFAWKKDEEEEVCVDKSQEDPLLLKLADQFCTAFVTPTTKPTSAASSTTTGSSGDATTASTTASPTTTASDTDSTSTSTTDSGPTIATTDVTTPAPTTAASSTSAAPASTSSGSAGQLSPTDMGQVSFISLLLSLALQIL</sequence>
<protein>
    <recommendedName>
        <fullName evidence="5">CFEM domain-containing protein</fullName>
    </recommendedName>
</protein>
<evidence type="ECO:0000256" key="1">
    <source>
        <dbReference type="SAM" id="MobiDB-lite"/>
    </source>
</evidence>